<evidence type="ECO:0000259" key="3">
    <source>
        <dbReference type="Pfam" id="PF04504"/>
    </source>
</evidence>
<dbReference type="InterPro" id="IPR053932">
    <property type="entry name" value="GeBP-like_DBD"/>
</dbReference>
<feature type="domain" description="Glabrous enhancer-binding protein-like DBD" evidence="3">
    <location>
        <begin position="207"/>
        <end position="298"/>
    </location>
</feature>
<dbReference type="GO" id="GO:0005634">
    <property type="term" value="C:nucleus"/>
    <property type="evidence" value="ECO:0007669"/>
    <property type="project" value="TreeGrafter"/>
</dbReference>
<dbReference type="Pfam" id="PF04504">
    <property type="entry name" value="GeBP-like_DBD"/>
    <property type="match status" value="1"/>
</dbReference>
<reference evidence="4" key="1">
    <citation type="submission" date="2015-07" db="EMBL/GenBank/DDBJ databases">
        <title>Transcriptome Assembly of Anthurium amnicola.</title>
        <authorList>
            <person name="Suzuki J."/>
        </authorList>
    </citation>
    <scope>NUCLEOTIDE SEQUENCE</scope>
</reference>
<feature type="compositionally biased region" description="Basic and acidic residues" evidence="2">
    <location>
        <begin position="147"/>
        <end position="166"/>
    </location>
</feature>
<dbReference type="InterPro" id="IPR007592">
    <property type="entry name" value="GEBP"/>
</dbReference>
<dbReference type="PANTHER" id="PTHR31662">
    <property type="entry name" value="BNAANNG10740D PROTEIN-RELATED"/>
    <property type="match status" value="1"/>
</dbReference>
<organism evidence="4">
    <name type="scientific">Anthurium amnicola</name>
    <dbReference type="NCBI Taxonomy" id="1678845"/>
    <lineage>
        <taxon>Eukaryota</taxon>
        <taxon>Viridiplantae</taxon>
        <taxon>Streptophyta</taxon>
        <taxon>Embryophyta</taxon>
        <taxon>Tracheophyta</taxon>
        <taxon>Spermatophyta</taxon>
        <taxon>Magnoliopsida</taxon>
        <taxon>Liliopsida</taxon>
        <taxon>Araceae</taxon>
        <taxon>Pothoideae</taxon>
        <taxon>Potheae</taxon>
        <taxon>Anthurium</taxon>
    </lineage>
</organism>
<dbReference type="PANTHER" id="PTHR31662:SF33">
    <property type="entry name" value="DNA-BINDING STOREKEEPER PROTEIN TRANSCRIPTIONAL REGULATOR-LIKE PROTEIN"/>
    <property type="match status" value="1"/>
</dbReference>
<name>A0A1D1YSW8_9ARAE</name>
<feature type="compositionally biased region" description="Basic and acidic residues" evidence="2">
    <location>
        <begin position="125"/>
        <end position="139"/>
    </location>
</feature>
<evidence type="ECO:0000256" key="1">
    <source>
        <dbReference type="ARBA" id="ARBA00010820"/>
    </source>
</evidence>
<evidence type="ECO:0000256" key="2">
    <source>
        <dbReference type="SAM" id="MobiDB-lite"/>
    </source>
</evidence>
<feature type="non-terminal residue" evidence="4">
    <location>
        <position position="1"/>
    </location>
</feature>
<dbReference type="EMBL" id="GDJX01010191">
    <property type="protein sequence ID" value="JAT57745.1"/>
    <property type="molecule type" value="Transcribed_RNA"/>
</dbReference>
<accession>A0A1D1YSW8</accession>
<proteinExistence type="inferred from homology"/>
<evidence type="ECO:0000313" key="4">
    <source>
        <dbReference type="EMBL" id="JAT57745.1"/>
    </source>
</evidence>
<feature type="compositionally biased region" description="Polar residues" evidence="2">
    <location>
        <begin position="12"/>
        <end position="22"/>
    </location>
</feature>
<comment type="similarity">
    <text evidence="1">Belongs to the GeBP family.</text>
</comment>
<feature type="compositionally biased region" description="Basic and acidic residues" evidence="2">
    <location>
        <begin position="86"/>
        <end position="106"/>
    </location>
</feature>
<feature type="region of interest" description="Disordered" evidence="2">
    <location>
        <begin position="12"/>
        <end position="207"/>
    </location>
</feature>
<dbReference type="GO" id="GO:0006355">
    <property type="term" value="P:regulation of DNA-templated transcription"/>
    <property type="evidence" value="ECO:0007669"/>
    <property type="project" value="InterPro"/>
</dbReference>
<protein>
    <recommendedName>
        <fullName evidence="3">Glabrous enhancer-binding protein-like DBD domain-containing protein</fullName>
    </recommendedName>
</protein>
<gene>
    <name evidence="4" type="ORF">g.36595</name>
</gene>
<dbReference type="AlphaFoldDB" id="A0A1D1YSW8"/>
<sequence length="407" mass="44458">LGVLYWITSASLPSCTTPTGSVGSPAGRKEPFGPSTAEAAYMAKKKQRRGPQASPDAEKGELSGDPVSPVGVRIESLKGAEASSSEGEKGQQSKRCEVSEGQKEENLVQPEVTGVGKGKRSSRRKNAEHAAAEASEENRSGGTEGEEEKKRSSNKRRNAEHAVEAPKEEEDGPGRGWEGDPEPSGKAEAPAPAVDADGSPWNRKASPRVWSEDDVIKLLKGVVECQEENGVDTGTAIDHIHKHIHERLHMEFSRSQLYEKMRRLRLKFQSAISRTKGNYPISMKPHDQAVFELSMKIWTSEKVTHPVVGVENQEASGAGAYQEEARAGVLYPNLREAVSHLEKEGKYFMGVGLLKEGFQLLKPSKAKKLEERCKANHLAGMKLLLENSKLKEELLQACVEALDTHVP</sequence>